<dbReference type="PANTHER" id="PTHR30292">
    <property type="entry name" value="UNCHARACTERIZED PROTEIN YBGL-RELATED"/>
    <property type="match status" value="1"/>
</dbReference>
<dbReference type="EMBL" id="NSKB01000008">
    <property type="protein sequence ID" value="PAU74881.1"/>
    <property type="molecule type" value="Genomic_DNA"/>
</dbReference>
<accession>A0A2A2EN76</accession>
<proteinExistence type="predicted"/>
<dbReference type="Proteomes" id="UP000217771">
    <property type="component" value="Unassembled WGS sequence"/>
</dbReference>
<protein>
    <submittedName>
        <fullName evidence="1">Lactam utilization protein LamB</fullName>
    </submittedName>
</protein>
<dbReference type="Pfam" id="PF03746">
    <property type="entry name" value="LamB_YcsF"/>
    <property type="match status" value="1"/>
</dbReference>
<dbReference type="OrthoDB" id="9773478at2"/>
<dbReference type="RefSeq" id="WP_095622668.1">
    <property type="nucleotide sequence ID" value="NZ_NSKB01000008.1"/>
</dbReference>
<dbReference type="InterPro" id="IPR005501">
    <property type="entry name" value="LamB/YcsF/PxpA-like"/>
</dbReference>
<reference evidence="1 2" key="1">
    <citation type="submission" date="2017-08" db="EMBL/GenBank/DDBJ databases">
        <title>Halomonas alkalisoli sp. nov., isolated from saline alkaline soil.</title>
        <authorList>
            <person name="Wang D."/>
            <person name="Zhang G."/>
        </authorList>
    </citation>
    <scope>NUCLEOTIDE SEQUENCE [LARGE SCALE GENOMIC DNA]</scope>
    <source>
        <strain evidence="1 2">WRN001</strain>
    </source>
</reference>
<dbReference type="SUPFAM" id="SSF88713">
    <property type="entry name" value="Glycoside hydrolase/deacetylase"/>
    <property type="match status" value="1"/>
</dbReference>
<organism evidence="1 2">
    <name type="scientific">Halomonas salipaludis</name>
    <dbReference type="NCBI Taxonomy" id="2032625"/>
    <lineage>
        <taxon>Bacteria</taxon>
        <taxon>Pseudomonadati</taxon>
        <taxon>Pseudomonadota</taxon>
        <taxon>Gammaproteobacteria</taxon>
        <taxon>Oceanospirillales</taxon>
        <taxon>Halomonadaceae</taxon>
        <taxon>Halomonas</taxon>
    </lineage>
</organism>
<dbReference type="PANTHER" id="PTHR30292:SF0">
    <property type="entry name" value="5-OXOPROLINASE SUBUNIT A"/>
    <property type="match status" value="1"/>
</dbReference>
<comment type="caution">
    <text evidence="1">The sequence shown here is derived from an EMBL/GenBank/DDBJ whole genome shotgun (WGS) entry which is preliminary data.</text>
</comment>
<dbReference type="AlphaFoldDB" id="A0A2A2EN76"/>
<keyword evidence="2" id="KW-1185">Reference proteome</keyword>
<gene>
    <name evidence="1" type="ORF">CK498_20180</name>
</gene>
<dbReference type="Gene3D" id="3.20.20.370">
    <property type="entry name" value="Glycoside hydrolase/deacetylase"/>
    <property type="match status" value="1"/>
</dbReference>
<evidence type="ECO:0000313" key="1">
    <source>
        <dbReference type="EMBL" id="PAU74881.1"/>
    </source>
</evidence>
<evidence type="ECO:0000313" key="2">
    <source>
        <dbReference type="Proteomes" id="UP000217771"/>
    </source>
</evidence>
<dbReference type="NCBIfam" id="NF003814">
    <property type="entry name" value="PRK05406.1-3"/>
    <property type="match status" value="1"/>
</dbReference>
<sequence>MTTKIDLNADMGEGFGAWSIGDGVDADIMPLISSANIAAGFHAGDPTTMQQTLRLAARHGVGVGVHPGFGDLVGFGRRAIAAPAEELVCDALYQLGALRELAHLEGLHMHHFKLHGALFMHAAKDADFAQQLSAALAKVAPELPVYCLAGSALDQAAKSEGLHRVHEFYADRDYNDEGSIVFVRKVQRLDPQQVAKKVLRACQQGTVESVSGKSVAVSFQSICVHSDTPGALALVKAVRSALDNAGIEVAAP</sequence>
<dbReference type="GO" id="GO:0005975">
    <property type="term" value="P:carbohydrate metabolic process"/>
    <property type="evidence" value="ECO:0007669"/>
    <property type="project" value="InterPro"/>
</dbReference>
<dbReference type="InterPro" id="IPR011330">
    <property type="entry name" value="Glyco_hydro/deAcase_b/a-brl"/>
</dbReference>
<name>A0A2A2EN76_9GAMM</name>